<dbReference type="EMBL" id="PDLO01000003">
    <property type="protein sequence ID" value="PHK98518.1"/>
    <property type="molecule type" value="Genomic_DNA"/>
</dbReference>
<dbReference type="Pfam" id="PF12904">
    <property type="entry name" value="Collagen_bind_2"/>
    <property type="match status" value="1"/>
</dbReference>
<evidence type="ECO:0000259" key="1">
    <source>
        <dbReference type="Pfam" id="PF12904"/>
    </source>
</evidence>
<accession>A0A2G0CEW1</accession>
<dbReference type="InterPro" id="IPR017853">
    <property type="entry name" value="GH"/>
</dbReference>
<keyword evidence="4" id="KW-1185">Reference proteome</keyword>
<dbReference type="AlphaFoldDB" id="A0A2G0CEW1"/>
<comment type="caution">
    <text evidence="3">The sequence shown here is derived from an EMBL/GenBank/DDBJ whole genome shotgun (WGS) entry which is preliminary data.</text>
</comment>
<dbReference type="OrthoDB" id="59486at2"/>
<dbReference type="PANTHER" id="PTHR37836:SF3">
    <property type="entry name" value="ENDOGLUCANASE"/>
    <property type="match status" value="1"/>
</dbReference>
<evidence type="ECO:0008006" key="5">
    <source>
        <dbReference type="Google" id="ProtNLM"/>
    </source>
</evidence>
<gene>
    <name evidence="3" type="ORF">CGL56_08555</name>
</gene>
<feature type="domain" description="Putative collagen-binding" evidence="1">
    <location>
        <begin position="354"/>
        <end position="444"/>
    </location>
</feature>
<protein>
    <recommendedName>
        <fullName evidence="5">DUF4038 domain-containing protein</fullName>
    </recommendedName>
</protein>
<dbReference type="RefSeq" id="WP_099106128.1">
    <property type="nucleotide sequence ID" value="NZ_JAATJF010000001.1"/>
</dbReference>
<proteinExistence type="predicted"/>
<organism evidence="3 4">
    <name type="scientific">Neolewinella marina</name>
    <dbReference type="NCBI Taxonomy" id="438751"/>
    <lineage>
        <taxon>Bacteria</taxon>
        <taxon>Pseudomonadati</taxon>
        <taxon>Bacteroidota</taxon>
        <taxon>Saprospiria</taxon>
        <taxon>Saprospirales</taxon>
        <taxon>Lewinellaceae</taxon>
        <taxon>Neolewinella</taxon>
    </lineage>
</organism>
<evidence type="ECO:0000313" key="4">
    <source>
        <dbReference type="Proteomes" id="UP000226437"/>
    </source>
</evidence>
<dbReference type="Gene3D" id="3.20.20.80">
    <property type="entry name" value="Glycosidases"/>
    <property type="match status" value="1"/>
</dbReference>
<dbReference type="SUPFAM" id="SSF51445">
    <property type="entry name" value="(Trans)glycosidases"/>
    <property type="match status" value="1"/>
</dbReference>
<feature type="domain" description="Apiosidase-like catalytic" evidence="2">
    <location>
        <begin position="31"/>
        <end position="349"/>
    </location>
</feature>
<dbReference type="PANTHER" id="PTHR37836">
    <property type="entry name" value="LMO1036 PROTEIN"/>
    <property type="match status" value="1"/>
</dbReference>
<name>A0A2G0CEW1_9BACT</name>
<evidence type="ECO:0000313" key="3">
    <source>
        <dbReference type="EMBL" id="PHK98518.1"/>
    </source>
</evidence>
<evidence type="ECO:0000259" key="2">
    <source>
        <dbReference type="Pfam" id="PF13204"/>
    </source>
</evidence>
<dbReference type="InterPro" id="IPR024749">
    <property type="entry name" value="Collagen-bd_put"/>
</dbReference>
<reference evidence="3 4" key="1">
    <citation type="submission" date="2017-10" db="EMBL/GenBank/DDBJ databases">
        <title>The draft genome sequence of Lewinella marina KCTC 32374.</title>
        <authorList>
            <person name="Wang K."/>
        </authorList>
    </citation>
    <scope>NUCLEOTIDE SEQUENCE [LARGE SCALE GENOMIC DNA]</scope>
    <source>
        <strain evidence="3 4">MKG-38</strain>
    </source>
</reference>
<sequence length="448" mass="50659">MLLRLFLGTCAFAAPLLLLSQLQLRVSSDGSHLRNITADTTFFYLGDTAWELLHRSQEEEARDYLEDRAAKGFNVIQTVVLAELEGLTSPNAYGDLPLKNSDPTEWNEAYFTYVDRVAEMADSLGLFLGLLPTWGDKFNLQWGVGPEIFTPENAEVYGRRLGERYGRHNVIWILGGDRIPADEEDSTIIRAMARGLRLAIGDRQLITYHPQGGYRSTDFFAGEDWIDFHMYQTGHGRLDDRNNYEYPHQMAATDPGKPIINGEPAYEDHPINWRPDNGWFDDFDSRQAAWWSVLAGNAGHTFGNHNIWQLWQPGRAPISRAHTPWMTAMHYPGAAQIGHLGRLMASLPYYLLQPDESWLLEAPNSSGRDTRVARSENGDWVVAYTPYGHTLRTEAEKLPADASFTWFDPRTGQRIPFAPDREGNLVVFDPPYAPARGNDWVLLVSSGD</sequence>
<dbReference type="Proteomes" id="UP000226437">
    <property type="component" value="Unassembled WGS sequence"/>
</dbReference>
<dbReference type="InterPro" id="IPR025277">
    <property type="entry name" value="Apiosidase-like_cat_dom"/>
</dbReference>
<dbReference type="Pfam" id="PF13204">
    <property type="entry name" value="Apiosidase"/>
    <property type="match status" value="1"/>
</dbReference>